<evidence type="ECO:0000256" key="1">
    <source>
        <dbReference type="ARBA" id="ARBA00023015"/>
    </source>
</evidence>
<dbReference type="Pfam" id="PF00356">
    <property type="entry name" value="LacI"/>
    <property type="match status" value="1"/>
</dbReference>
<protein>
    <recommendedName>
        <fullName evidence="4">HTH lacI-type domain-containing protein</fullName>
    </recommendedName>
</protein>
<keyword evidence="1" id="KW-0805">Transcription regulation</keyword>
<evidence type="ECO:0000259" key="4">
    <source>
        <dbReference type="PROSITE" id="PS50932"/>
    </source>
</evidence>
<evidence type="ECO:0000256" key="3">
    <source>
        <dbReference type="ARBA" id="ARBA00023163"/>
    </source>
</evidence>
<dbReference type="PANTHER" id="PTHR30146">
    <property type="entry name" value="LACI-RELATED TRANSCRIPTIONAL REPRESSOR"/>
    <property type="match status" value="1"/>
</dbReference>
<dbReference type="RefSeq" id="WP_079255984.1">
    <property type="nucleotide sequence ID" value="NZ_CP019458.1"/>
</dbReference>
<dbReference type="SUPFAM" id="SSF47413">
    <property type="entry name" value="lambda repressor-like DNA-binding domains"/>
    <property type="match status" value="1"/>
</dbReference>
<dbReference type="CDD" id="cd01392">
    <property type="entry name" value="HTH_LacI"/>
    <property type="match status" value="1"/>
</dbReference>
<name>A0ABN4VXQ4_9ACTN</name>
<evidence type="ECO:0000313" key="5">
    <source>
        <dbReference type="EMBL" id="AQA09616.1"/>
    </source>
</evidence>
<sequence>MPGAASLAAVAAAAGVSVATASKALNDRPRVSPSTRARVVAAAERLGYVPRQGARRFKLGGTVGIIASDLAGRFALPIMMGAEDAFGLGAISIVMCDARGDAIRERHHLRALVERHVDGIIVVGSISTERASLGSMFDVPLVYAYAPSSAPEDTSVDAGHEQAGTMAAEHLVQAGATKVGIIAGDPRVRATAQRSNAARRHLAAAGVEIVGGVVHTGTYSETWGRTAARAMTGRTPDIDGFLCGNDQIARGVLDVLRDLGWDVPGRARVIGHDNWLDMAESTRPPLTSVDMHLEQLGRLSAGLLLRAIDGDPRPGMHRVEPSLVVRGSTMRTD</sequence>
<dbReference type="Gene3D" id="3.40.50.2300">
    <property type="match status" value="2"/>
</dbReference>
<dbReference type="PANTHER" id="PTHR30146:SF109">
    <property type="entry name" value="HTH-TYPE TRANSCRIPTIONAL REGULATOR GALS"/>
    <property type="match status" value="1"/>
</dbReference>
<gene>
    <name evidence="5" type="ORF">BV401_03060</name>
</gene>
<feature type="domain" description="HTH lacI-type" evidence="4">
    <location>
        <begin position="5"/>
        <end position="59"/>
    </location>
</feature>
<dbReference type="Gene3D" id="1.10.260.40">
    <property type="entry name" value="lambda repressor-like DNA-binding domains"/>
    <property type="match status" value="1"/>
</dbReference>
<reference evidence="5 6" key="1">
    <citation type="journal article" date="2017" name="J. Biotechnol.">
        <title>The complete genome sequence of Streptomyces autolyticus CGMCC 0516, the producer of geldanamycin, autolytimycin, reblastatin and elaiophylin.</title>
        <authorList>
            <person name="Yin M."/>
            <person name="Jiang M."/>
            <person name="Ren Z."/>
            <person name="Dong Y."/>
            <person name="Lu T."/>
        </authorList>
    </citation>
    <scope>NUCLEOTIDE SEQUENCE [LARGE SCALE GENOMIC DNA]</scope>
    <source>
        <strain evidence="5 6">CGMCC0516</strain>
    </source>
</reference>
<dbReference type="PROSITE" id="PS50932">
    <property type="entry name" value="HTH_LACI_2"/>
    <property type="match status" value="1"/>
</dbReference>
<dbReference type="InterPro" id="IPR010982">
    <property type="entry name" value="Lambda_DNA-bd_dom_sf"/>
</dbReference>
<keyword evidence="3" id="KW-0804">Transcription</keyword>
<evidence type="ECO:0000313" key="6">
    <source>
        <dbReference type="Proteomes" id="UP000187851"/>
    </source>
</evidence>
<dbReference type="InterPro" id="IPR028082">
    <property type="entry name" value="Peripla_BP_I"/>
</dbReference>
<keyword evidence="2" id="KW-0238">DNA-binding</keyword>
<keyword evidence="6" id="KW-1185">Reference proteome</keyword>
<dbReference type="Pfam" id="PF13377">
    <property type="entry name" value="Peripla_BP_3"/>
    <property type="match status" value="1"/>
</dbReference>
<accession>A0ABN4VXQ4</accession>
<organism evidence="5 6">
    <name type="scientific">Streptomyces autolyticus</name>
    <dbReference type="NCBI Taxonomy" id="75293"/>
    <lineage>
        <taxon>Bacteria</taxon>
        <taxon>Bacillati</taxon>
        <taxon>Actinomycetota</taxon>
        <taxon>Actinomycetes</taxon>
        <taxon>Kitasatosporales</taxon>
        <taxon>Streptomycetaceae</taxon>
        <taxon>Streptomyces</taxon>
    </lineage>
</organism>
<dbReference type="Proteomes" id="UP000187851">
    <property type="component" value="Chromosome"/>
</dbReference>
<dbReference type="EMBL" id="CP019458">
    <property type="protein sequence ID" value="AQA09616.1"/>
    <property type="molecule type" value="Genomic_DNA"/>
</dbReference>
<dbReference type="SUPFAM" id="SSF53822">
    <property type="entry name" value="Periplasmic binding protein-like I"/>
    <property type="match status" value="1"/>
</dbReference>
<dbReference type="InterPro" id="IPR046335">
    <property type="entry name" value="LacI/GalR-like_sensor"/>
</dbReference>
<dbReference type="InterPro" id="IPR000843">
    <property type="entry name" value="HTH_LacI"/>
</dbReference>
<evidence type="ECO:0000256" key="2">
    <source>
        <dbReference type="ARBA" id="ARBA00023125"/>
    </source>
</evidence>
<dbReference type="SMART" id="SM00354">
    <property type="entry name" value="HTH_LACI"/>
    <property type="match status" value="1"/>
</dbReference>
<proteinExistence type="predicted"/>